<dbReference type="GO" id="GO:0000028">
    <property type="term" value="P:ribosomal small subunit assembly"/>
    <property type="evidence" value="ECO:0007669"/>
    <property type="project" value="TreeGrafter"/>
</dbReference>
<dbReference type="SUPFAM" id="SSF52540">
    <property type="entry name" value="P-loop containing nucleoside triphosphate hydrolases"/>
    <property type="match status" value="1"/>
</dbReference>
<keyword evidence="4" id="KW-1185">Reference proteome</keyword>
<evidence type="ECO:0000256" key="1">
    <source>
        <dbReference type="SAM" id="Phobius"/>
    </source>
</evidence>
<evidence type="ECO:0000313" key="4">
    <source>
        <dbReference type="Proteomes" id="UP000543556"/>
    </source>
</evidence>
<dbReference type="GO" id="GO:0005829">
    <property type="term" value="C:cytosol"/>
    <property type="evidence" value="ECO:0007669"/>
    <property type="project" value="TreeGrafter"/>
</dbReference>
<dbReference type="GO" id="GO:0043024">
    <property type="term" value="F:ribosomal small subunit binding"/>
    <property type="evidence" value="ECO:0007669"/>
    <property type="project" value="TreeGrafter"/>
</dbReference>
<dbReference type="InterPro" id="IPR006073">
    <property type="entry name" value="GTP-bd"/>
</dbReference>
<accession>A0A7Y7IEF2</accession>
<gene>
    <name evidence="3" type="ORF">G6034_03300</name>
</gene>
<sequence>MSRHRDARTESALARRLDALNEARELGEGRLDDAALQQAYGVLERATSRRSLSADHTVVGFFGATGSGKSSLFNAVAATDAARMAVRRPTTSEPLAMVWQPDGSAPLLDWLEVAERREGGPVPCLRDDGGGLVLLDLPDFDSVQRANRETAERLAGQVDVLVWVVDPQKYADAAIHNEFIRPFSAHAAVTLVVLNQVDRLAASEVKPVLESLSSILDRDGLGKVSVLAVSAVTGDGVDELRRRVAAVVKAKAAQSARLAADVAVAAGHLGAAAGTGRAAGIHQQDRKALAAGLADAVHVETVVSAVRTSYRLEAVKRTGWPVTRWMARFRKDPLRRLGLRREGASEVNRTSLPPADAAGQARLDSALRDFADAASDGAAGPWRASIRAAARSNREALPDALDQAVASADLKANARAWWWPVFSLIQWLALLVAVGGLVWLGVLAALGYFQLPVPQAPRVEGWPLPTLMVAAGVVVGLFLAVTSRFLAAAGARGRAAAARRRLREGVAGAAESLVLEPTEAELARYRRFQEALDAAR</sequence>
<keyword evidence="1" id="KW-0472">Membrane</keyword>
<organism evidence="3 4">
    <name type="scientific">Arthrobacter wenxiniae</name>
    <dbReference type="NCBI Taxonomy" id="2713570"/>
    <lineage>
        <taxon>Bacteria</taxon>
        <taxon>Bacillati</taxon>
        <taxon>Actinomycetota</taxon>
        <taxon>Actinomycetes</taxon>
        <taxon>Micrococcales</taxon>
        <taxon>Micrococcaceae</taxon>
        <taxon>Arthrobacter</taxon>
    </lineage>
</organism>
<dbReference type="InterPro" id="IPR005662">
    <property type="entry name" value="GTPase_Era-like"/>
</dbReference>
<dbReference type="PANTHER" id="PTHR42698:SF1">
    <property type="entry name" value="GTPASE ERA, MITOCHONDRIAL"/>
    <property type="match status" value="1"/>
</dbReference>
<feature type="domain" description="G" evidence="2">
    <location>
        <begin position="59"/>
        <end position="175"/>
    </location>
</feature>
<protein>
    <submittedName>
        <fullName evidence="3">ABC transporter</fullName>
    </submittedName>
</protein>
<feature type="transmembrane region" description="Helical" evidence="1">
    <location>
        <begin position="469"/>
        <end position="491"/>
    </location>
</feature>
<name>A0A7Y7IEF2_9MICC</name>
<feature type="transmembrane region" description="Helical" evidence="1">
    <location>
        <begin position="424"/>
        <end position="449"/>
    </location>
</feature>
<dbReference type="AlphaFoldDB" id="A0A7Y7IEF2"/>
<dbReference type="GO" id="GO:0005525">
    <property type="term" value="F:GTP binding"/>
    <property type="evidence" value="ECO:0007669"/>
    <property type="project" value="InterPro"/>
</dbReference>
<dbReference type="Pfam" id="PF01926">
    <property type="entry name" value="MMR_HSR1"/>
    <property type="match status" value="1"/>
</dbReference>
<dbReference type="EMBL" id="JAAMFM010000003">
    <property type="protein sequence ID" value="NVM93951.1"/>
    <property type="molecule type" value="Genomic_DNA"/>
</dbReference>
<keyword evidence="1" id="KW-0812">Transmembrane</keyword>
<evidence type="ECO:0000259" key="2">
    <source>
        <dbReference type="Pfam" id="PF01926"/>
    </source>
</evidence>
<reference evidence="3 4" key="1">
    <citation type="submission" date="2020-02" db="EMBL/GenBank/DDBJ databases">
        <title>Genome sequence of strain AETb3-4.</title>
        <authorList>
            <person name="Gao J."/>
            <person name="Zhang X."/>
        </authorList>
    </citation>
    <scope>NUCLEOTIDE SEQUENCE [LARGE SCALE GENOMIC DNA]</scope>
    <source>
        <strain evidence="3 4">AETb3-4</strain>
    </source>
</reference>
<dbReference type="Proteomes" id="UP000543556">
    <property type="component" value="Unassembled WGS sequence"/>
</dbReference>
<proteinExistence type="predicted"/>
<dbReference type="GO" id="GO:0019843">
    <property type="term" value="F:rRNA binding"/>
    <property type="evidence" value="ECO:0007669"/>
    <property type="project" value="TreeGrafter"/>
</dbReference>
<keyword evidence="1" id="KW-1133">Transmembrane helix</keyword>
<dbReference type="RefSeq" id="WP_176633686.1">
    <property type="nucleotide sequence ID" value="NZ_JAAMFM010000003.1"/>
</dbReference>
<dbReference type="PANTHER" id="PTHR42698">
    <property type="entry name" value="GTPASE ERA"/>
    <property type="match status" value="1"/>
</dbReference>
<evidence type="ECO:0000313" key="3">
    <source>
        <dbReference type="EMBL" id="NVM93951.1"/>
    </source>
</evidence>
<comment type="caution">
    <text evidence="3">The sequence shown here is derived from an EMBL/GenBank/DDBJ whole genome shotgun (WGS) entry which is preliminary data.</text>
</comment>
<dbReference type="Gene3D" id="3.40.50.300">
    <property type="entry name" value="P-loop containing nucleotide triphosphate hydrolases"/>
    <property type="match status" value="1"/>
</dbReference>
<dbReference type="InterPro" id="IPR027417">
    <property type="entry name" value="P-loop_NTPase"/>
</dbReference>